<dbReference type="Proteomes" id="UP001634394">
    <property type="component" value="Unassembled WGS sequence"/>
</dbReference>
<comment type="caution">
    <text evidence="2">The sequence shown here is derived from an EMBL/GenBank/DDBJ whole genome shotgun (WGS) entry which is preliminary data.</text>
</comment>
<feature type="non-terminal residue" evidence="2">
    <location>
        <position position="1"/>
    </location>
</feature>
<reference evidence="2 3" key="1">
    <citation type="submission" date="2024-11" db="EMBL/GenBank/DDBJ databases">
        <title>Chromosome-level genome assembly of the freshwater bivalve Anodonta woodiana.</title>
        <authorList>
            <person name="Chen X."/>
        </authorList>
    </citation>
    <scope>NUCLEOTIDE SEQUENCE [LARGE SCALE GENOMIC DNA]</scope>
    <source>
        <strain evidence="2">MN2024</strain>
        <tissue evidence="2">Gills</tissue>
    </source>
</reference>
<dbReference type="Pfam" id="PF16026">
    <property type="entry name" value="MIEAP"/>
    <property type="match status" value="1"/>
</dbReference>
<evidence type="ECO:0000259" key="1">
    <source>
        <dbReference type="Pfam" id="PF16026"/>
    </source>
</evidence>
<evidence type="ECO:0000313" key="2">
    <source>
        <dbReference type="EMBL" id="KAL3879295.1"/>
    </source>
</evidence>
<gene>
    <name evidence="2" type="ORF">ACJMK2_031596</name>
</gene>
<dbReference type="InterPro" id="IPR031981">
    <property type="entry name" value="MIEAP_C"/>
</dbReference>
<name>A0ABD3X364_SINWO</name>
<keyword evidence="3" id="KW-1185">Reference proteome</keyword>
<dbReference type="AlphaFoldDB" id="A0ABD3X364"/>
<accession>A0ABD3X364</accession>
<dbReference type="EMBL" id="JBJQND010000004">
    <property type="protein sequence ID" value="KAL3879295.1"/>
    <property type="molecule type" value="Genomic_DNA"/>
</dbReference>
<sequence>LKHDIMNIWRKATLELKEIAAERLYSVIETCLDMPFDVQPMTSNYIKRCIDLCWKMGVQEKPLHLDGFAEMKAYAGKKFDKEKFDAHIRCGSHIATVVLPTLYLYEGGPVLVKGIAQCSPDETESEESS</sequence>
<protein>
    <recommendedName>
        <fullName evidence="1">Mitochondria-eating protein C-terminal domain-containing protein</fullName>
    </recommendedName>
</protein>
<feature type="domain" description="Mitochondria-eating protein C-terminal" evidence="1">
    <location>
        <begin position="40"/>
        <end position="116"/>
    </location>
</feature>
<proteinExistence type="predicted"/>
<organism evidence="2 3">
    <name type="scientific">Sinanodonta woodiana</name>
    <name type="common">Chinese pond mussel</name>
    <name type="synonym">Anodonta woodiana</name>
    <dbReference type="NCBI Taxonomy" id="1069815"/>
    <lineage>
        <taxon>Eukaryota</taxon>
        <taxon>Metazoa</taxon>
        <taxon>Spiralia</taxon>
        <taxon>Lophotrochozoa</taxon>
        <taxon>Mollusca</taxon>
        <taxon>Bivalvia</taxon>
        <taxon>Autobranchia</taxon>
        <taxon>Heteroconchia</taxon>
        <taxon>Palaeoheterodonta</taxon>
        <taxon>Unionida</taxon>
        <taxon>Unionoidea</taxon>
        <taxon>Unionidae</taxon>
        <taxon>Unioninae</taxon>
        <taxon>Sinanodonta</taxon>
    </lineage>
</organism>
<evidence type="ECO:0000313" key="3">
    <source>
        <dbReference type="Proteomes" id="UP001634394"/>
    </source>
</evidence>